<evidence type="ECO:0000256" key="1">
    <source>
        <dbReference type="ARBA" id="ARBA00004141"/>
    </source>
</evidence>
<keyword evidence="3 6" id="KW-1133">Transmembrane helix</keyword>
<dbReference type="PROSITE" id="PS01005">
    <property type="entry name" value="FORMATE_NITRITE_TP_1"/>
    <property type="match status" value="1"/>
</dbReference>
<feature type="transmembrane region" description="Helical" evidence="6">
    <location>
        <begin position="183"/>
        <end position="208"/>
    </location>
</feature>
<dbReference type="InterPro" id="IPR023271">
    <property type="entry name" value="Aquaporin-like"/>
</dbReference>
<evidence type="ECO:0000256" key="2">
    <source>
        <dbReference type="ARBA" id="ARBA00022692"/>
    </source>
</evidence>
<dbReference type="PANTHER" id="PTHR30520">
    <property type="entry name" value="FORMATE TRANSPORTER-RELATED"/>
    <property type="match status" value="1"/>
</dbReference>
<comment type="subcellular location">
    <subcellularLocation>
        <location evidence="1">Membrane</location>
        <topology evidence="1">Multi-pass membrane protein</topology>
    </subcellularLocation>
</comment>
<reference evidence="7 8" key="1">
    <citation type="submission" date="2018-08" db="EMBL/GenBank/DDBJ databases">
        <title>Draft genome sequence of Psychrilyobacter sp. strain SD5 isolated from Black Sea water.</title>
        <authorList>
            <person name="Yadav S."/>
            <person name="Villanueva L."/>
            <person name="Damste J.S.S."/>
        </authorList>
    </citation>
    <scope>NUCLEOTIDE SEQUENCE [LARGE SCALE GENOMIC DNA]</scope>
    <source>
        <strain evidence="7 8">SD5</strain>
    </source>
</reference>
<keyword evidence="4 6" id="KW-0472">Membrane</keyword>
<dbReference type="Pfam" id="PF01226">
    <property type="entry name" value="Form_Nir_trans"/>
    <property type="match status" value="1"/>
</dbReference>
<evidence type="ECO:0000256" key="3">
    <source>
        <dbReference type="ARBA" id="ARBA00022989"/>
    </source>
</evidence>
<evidence type="ECO:0000313" key="7">
    <source>
        <dbReference type="EMBL" id="REI39898.1"/>
    </source>
</evidence>
<evidence type="ECO:0000313" key="8">
    <source>
        <dbReference type="Proteomes" id="UP000263486"/>
    </source>
</evidence>
<dbReference type="InterPro" id="IPR024002">
    <property type="entry name" value="For/NO2_transpt_CS"/>
</dbReference>
<keyword evidence="8" id="KW-1185">Reference proteome</keyword>
<accession>A0ABX9KES7</accession>
<feature type="transmembrane region" description="Helical" evidence="6">
    <location>
        <begin position="106"/>
        <end position="128"/>
    </location>
</feature>
<keyword evidence="2 6" id="KW-0812">Transmembrane</keyword>
<feature type="transmembrane region" description="Helical" evidence="6">
    <location>
        <begin position="26"/>
        <end position="47"/>
    </location>
</feature>
<evidence type="ECO:0000256" key="5">
    <source>
        <dbReference type="ARBA" id="ARBA00049660"/>
    </source>
</evidence>
<comment type="caution">
    <text evidence="7">The sequence shown here is derived from an EMBL/GenBank/DDBJ whole genome shotgun (WGS) entry which is preliminary data.</text>
</comment>
<feature type="transmembrane region" description="Helical" evidence="6">
    <location>
        <begin position="228"/>
        <end position="250"/>
    </location>
</feature>
<sequence length="256" mass="27793">MYDNYETANNVVNMGIKKAKNKSIDVFLFGILGGFFIALGYMGYMVVTQTMRTRVDTGLASFLGASVFPVGIMLCIVVGGSLFTSNNLLTLALLDKKISLKNLLRNWTFVWLGNFTGSIIAAVLAVTAGLYKSEAVHSVAVHMAEHKAILGFSEAVASAFFCNVLVALGVWMTMSGKDLISKVIGVWFPIMLFVLCGFQHVVANMYVLSLGKILGAHYTLGEMFMNNLIPVTIGNALSGGLIFPAVYYFLLVKNKN</sequence>
<evidence type="ECO:0000256" key="6">
    <source>
        <dbReference type="SAM" id="Phobius"/>
    </source>
</evidence>
<evidence type="ECO:0000256" key="4">
    <source>
        <dbReference type="ARBA" id="ARBA00023136"/>
    </source>
</evidence>
<dbReference type="EMBL" id="QUAJ01000029">
    <property type="protein sequence ID" value="REI39898.1"/>
    <property type="molecule type" value="Genomic_DNA"/>
</dbReference>
<dbReference type="Proteomes" id="UP000263486">
    <property type="component" value="Unassembled WGS sequence"/>
</dbReference>
<proteinExistence type="inferred from homology"/>
<name>A0ABX9KES7_9FUSO</name>
<protein>
    <submittedName>
        <fullName evidence="7">Formate/nitrite transporter family protein</fullName>
    </submittedName>
</protein>
<gene>
    <name evidence="7" type="ORF">DYH56_13110</name>
</gene>
<feature type="transmembrane region" description="Helical" evidence="6">
    <location>
        <begin position="148"/>
        <end position="171"/>
    </location>
</feature>
<organism evidence="7 8">
    <name type="scientific">Psychrilyobacter piezotolerans</name>
    <dbReference type="NCBI Taxonomy" id="2293438"/>
    <lineage>
        <taxon>Bacteria</taxon>
        <taxon>Fusobacteriati</taxon>
        <taxon>Fusobacteriota</taxon>
        <taxon>Fusobacteriia</taxon>
        <taxon>Fusobacteriales</taxon>
        <taxon>Fusobacteriaceae</taxon>
        <taxon>Psychrilyobacter</taxon>
    </lineage>
</organism>
<dbReference type="InterPro" id="IPR000292">
    <property type="entry name" value="For/NO2_transpt"/>
</dbReference>
<feature type="transmembrane region" description="Helical" evidence="6">
    <location>
        <begin position="67"/>
        <end position="94"/>
    </location>
</feature>
<dbReference type="Gene3D" id="1.20.1080.10">
    <property type="entry name" value="Glycerol uptake facilitator protein"/>
    <property type="match status" value="1"/>
</dbReference>
<comment type="similarity">
    <text evidence="5">Belongs to the FNT transporter (TC 1.A.16) family.</text>
</comment>
<dbReference type="PANTHER" id="PTHR30520:SF6">
    <property type="entry name" value="FORMATE_NITRATE FAMILY TRANSPORTER (EUROFUNG)"/>
    <property type="match status" value="1"/>
</dbReference>